<keyword evidence="2" id="KW-0812">Transmembrane</keyword>
<feature type="region of interest" description="Disordered" evidence="1">
    <location>
        <begin position="339"/>
        <end position="362"/>
    </location>
</feature>
<evidence type="ECO:0000256" key="1">
    <source>
        <dbReference type="SAM" id="MobiDB-lite"/>
    </source>
</evidence>
<evidence type="ECO:0000313" key="3">
    <source>
        <dbReference type="EMBL" id="QHT16206.1"/>
    </source>
</evidence>
<evidence type="ECO:0000256" key="2">
    <source>
        <dbReference type="SAM" id="Phobius"/>
    </source>
</evidence>
<dbReference type="EMBL" id="MN739617">
    <property type="protein sequence ID" value="QHT16206.1"/>
    <property type="molecule type" value="Genomic_DNA"/>
</dbReference>
<reference evidence="3" key="1">
    <citation type="journal article" date="2020" name="Nature">
        <title>Giant virus diversity and host interactions through global metagenomics.</title>
        <authorList>
            <person name="Schulz F."/>
            <person name="Roux S."/>
            <person name="Paez-Espino D."/>
            <person name="Jungbluth S."/>
            <person name="Walsh D.A."/>
            <person name="Denef V.J."/>
            <person name="McMahon K.D."/>
            <person name="Konstantinidis K.T."/>
            <person name="Eloe-Fadrosh E.A."/>
            <person name="Kyrpides N.C."/>
            <person name="Woyke T."/>
        </authorList>
    </citation>
    <scope>NUCLEOTIDE SEQUENCE</scope>
    <source>
        <strain evidence="3">GVMAG-M-3300023174-182</strain>
    </source>
</reference>
<dbReference type="AlphaFoldDB" id="A0A6C0DGY0"/>
<organism evidence="3">
    <name type="scientific">viral metagenome</name>
    <dbReference type="NCBI Taxonomy" id="1070528"/>
    <lineage>
        <taxon>unclassified sequences</taxon>
        <taxon>metagenomes</taxon>
        <taxon>organismal metagenomes</taxon>
    </lineage>
</organism>
<feature type="transmembrane region" description="Helical" evidence="2">
    <location>
        <begin position="6"/>
        <end position="24"/>
    </location>
</feature>
<keyword evidence="2" id="KW-1133">Transmembrane helix</keyword>
<accession>A0A6C0DGY0</accession>
<keyword evidence="2" id="KW-0472">Membrane</keyword>
<proteinExistence type="predicted"/>
<sequence>MKTKTMIFYIIGIIIIFVLISLFLGGKYYKEAFSGNFSGKFKIDDDNHVTNMNDSTSDVMNNDLNNMNTQQRMNNNYDNYNHYSKFSSNLTNGTTFYGKNGGSVMVNIQTDGKPSLKVMLNSNDSPMIFTPTTKEGFTNTNTNMNDSSINKFTGPNGASATIINLNGHQAIRIKTSSGNYFFTTSHSGSSNEYTPNYQTYNNTPNTYYGSTGDVYNASSFANNAYTSPITFYGPNGSTATVNSNGPNTLTVKLNGNTIEYGGTPDATGFVSKYQGPDLSTAVVVSGENGVKALNVTYNGKTMTYVSSTQQQPQSNDFMSMFNTPQNPSQNSTMTMMGQPYSNSSQSSTMTMMGQNPYSSEQGIPRSQIPPGQENLYILKSEIVPPVCPMCPSAASCPRQEKCPPCPACARCPEPSFECKKVPNYNAMNSSGLPMPVLNDFSSFGM</sequence>
<name>A0A6C0DGY0_9ZZZZ</name>
<feature type="compositionally biased region" description="Low complexity" evidence="1">
    <location>
        <begin position="341"/>
        <end position="355"/>
    </location>
</feature>
<protein>
    <submittedName>
        <fullName evidence="3">Uncharacterized protein</fullName>
    </submittedName>
</protein>